<feature type="transmembrane region" description="Helical" evidence="1">
    <location>
        <begin position="208"/>
        <end position="227"/>
    </location>
</feature>
<keyword evidence="3" id="KW-1185">Reference proteome</keyword>
<feature type="transmembrane region" description="Helical" evidence="1">
    <location>
        <begin position="265"/>
        <end position="287"/>
    </location>
</feature>
<dbReference type="RefSeq" id="WP_253857851.1">
    <property type="nucleotide sequence ID" value="NZ_BAAALM010000015.1"/>
</dbReference>
<evidence type="ECO:0000256" key="1">
    <source>
        <dbReference type="SAM" id="Phobius"/>
    </source>
</evidence>
<feature type="transmembrane region" description="Helical" evidence="1">
    <location>
        <begin position="294"/>
        <end position="315"/>
    </location>
</feature>
<comment type="caution">
    <text evidence="2">The sequence shown here is derived from an EMBL/GenBank/DDBJ whole genome shotgun (WGS) entry which is preliminary data.</text>
</comment>
<feature type="transmembrane region" description="Helical" evidence="1">
    <location>
        <begin position="128"/>
        <end position="158"/>
    </location>
</feature>
<feature type="transmembrane region" description="Helical" evidence="1">
    <location>
        <begin position="363"/>
        <end position="382"/>
    </location>
</feature>
<name>A0ABN1VJ76_9PSEU</name>
<dbReference type="Proteomes" id="UP001500467">
    <property type="component" value="Unassembled WGS sequence"/>
</dbReference>
<organism evidence="2 3">
    <name type="scientific">Prauserella alba</name>
    <dbReference type="NCBI Taxonomy" id="176898"/>
    <lineage>
        <taxon>Bacteria</taxon>
        <taxon>Bacillati</taxon>
        <taxon>Actinomycetota</taxon>
        <taxon>Actinomycetes</taxon>
        <taxon>Pseudonocardiales</taxon>
        <taxon>Pseudonocardiaceae</taxon>
        <taxon>Prauserella</taxon>
    </lineage>
</organism>
<feature type="transmembrane region" description="Helical" evidence="1">
    <location>
        <begin position="97"/>
        <end position="116"/>
    </location>
</feature>
<keyword evidence="1" id="KW-0472">Membrane</keyword>
<reference evidence="2 3" key="1">
    <citation type="journal article" date="2019" name="Int. J. Syst. Evol. Microbiol.">
        <title>The Global Catalogue of Microorganisms (GCM) 10K type strain sequencing project: providing services to taxonomists for standard genome sequencing and annotation.</title>
        <authorList>
            <consortium name="The Broad Institute Genomics Platform"/>
            <consortium name="The Broad Institute Genome Sequencing Center for Infectious Disease"/>
            <person name="Wu L."/>
            <person name="Ma J."/>
        </authorList>
    </citation>
    <scope>NUCLEOTIDE SEQUENCE [LARGE SCALE GENOMIC DNA]</scope>
    <source>
        <strain evidence="2 3">JCM 13022</strain>
    </source>
</reference>
<sequence>MGVVYAEQWKQDMAGRTRTAVIVGLSAVGGLLAFLLTRTSLTDDAYITLTYARNLAEHGEWGIIPDVASNSATSPLNVLLLALGAAVTGLFGDAQPIASLGFVTVGATAALGWAWARLAASWRFPVPVALLGVAVVVVNPFVLSAIGLEVLLIPAVLAGLAAAAAERRPVWFGALAGLAVLVRLDLAVFVVVMFAVTARAVGRRWWQVVVATAAVALPWYVLSWVAFGSAVPDTLVIKQSQDGLFDPWTYATGIGMYLEDVGFPVLLAIVPAVLGVGALLTVAIVRLAVTERPALGVIAGLGAGGVAYYGAYVLLGVGPYHWYYVAPLTALSMCAVLALGAWWGHQRGGAHSDRGVGDRTKPVVAFGLLGAVAGLVVLTAAVEVQRGVPWRSPVIFGNWASAQDYARVGTELGRRVGAAPVRSPGEIGTLAYFCECQIVDAFSDRGRVPELLEERLSESGPVGSALLEVNYLWFDRDREPLDPSYRLLYDSGPGHGPGTWTVRSDATGVGHFTLVRIR</sequence>
<feature type="transmembrane region" description="Helical" evidence="1">
    <location>
        <begin position="321"/>
        <end position="343"/>
    </location>
</feature>
<evidence type="ECO:0008006" key="4">
    <source>
        <dbReference type="Google" id="ProtNLM"/>
    </source>
</evidence>
<gene>
    <name evidence="2" type="ORF">GCM10009675_39480</name>
</gene>
<feature type="transmembrane region" description="Helical" evidence="1">
    <location>
        <begin position="170"/>
        <end position="196"/>
    </location>
</feature>
<evidence type="ECO:0000313" key="2">
    <source>
        <dbReference type="EMBL" id="GAA1213770.1"/>
    </source>
</evidence>
<proteinExistence type="predicted"/>
<accession>A0ABN1VJ76</accession>
<evidence type="ECO:0000313" key="3">
    <source>
        <dbReference type="Proteomes" id="UP001500467"/>
    </source>
</evidence>
<protein>
    <recommendedName>
        <fullName evidence="4">4-amino-4-deoxy-L-arabinose transferase</fullName>
    </recommendedName>
</protein>
<dbReference type="EMBL" id="BAAALM010000015">
    <property type="protein sequence ID" value="GAA1213770.1"/>
    <property type="molecule type" value="Genomic_DNA"/>
</dbReference>
<keyword evidence="1" id="KW-1133">Transmembrane helix</keyword>
<feature type="transmembrane region" description="Helical" evidence="1">
    <location>
        <begin position="20"/>
        <end position="37"/>
    </location>
</feature>
<keyword evidence="1" id="KW-0812">Transmembrane</keyword>